<evidence type="ECO:0000313" key="2">
    <source>
        <dbReference type="EMBL" id="QKM68855.1"/>
    </source>
</evidence>
<keyword evidence="2" id="KW-0489">Methyltransferase</keyword>
<dbReference type="RefSeq" id="WP_006348192.1">
    <property type="nucleotide sequence ID" value="NZ_CP029159.1"/>
</dbReference>
<sequence length="274" mass="28521">MGDERGFRLTDRAPERYERYAAPVMAPFVAALLDAVALAPGQALLDLACGTGFTARTAAGRTAGTGTRIVGVDLVPGMLDTAAARAAAEGVVIEWQEADAVDLPYAGGTFDAVVCQQGLQFFPDPPAAVAEAVRVVRPGGGLIAATVWAPMDRSPFFAAQQRAFEEFGGPGITDWYASAFSGSAAGPTGLLRDAGLTAITAHEVIADVALPPLAAFVPGFLTVTPWGQAFVEARPDNLDRAAARIRELLAPWTTGDGSAQVEFVSYLVTGVRQD</sequence>
<dbReference type="SUPFAM" id="SSF53335">
    <property type="entry name" value="S-adenosyl-L-methionine-dependent methyltransferases"/>
    <property type="match status" value="1"/>
</dbReference>
<dbReference type="PANTHER" id="PTHR43591:SF24">
    <property type="entry name" value="2-METHOXY-6-POLYPRENYL-1,4-BENZOQUINOL METHYLASE, MITOCHONDRIAL"/>
    <property type="match status" value="1"/>
</dbReference>
<gene>
    <name evidence="2" type="ORF">STSU_018415</name>
</gene>
<feature type="domain" description="Methyltransferase type 11" evidence="1">
    <location>
        <begin position="45"/>
        <end position="143"/>
    </location>
</feature>
<dbReference type="PANTHER" id="PTHR43591">
    <property type="entry name" value="METHYLTRANSFERASE"/>
    <property type="match status" value="1"/>
</dbReference>
<dbReference type="EMBL" id="CP029159">
    <property type="protein sequence ID" value="QKM68855.1"/>
    <property type="molecule type" value="Genomic_DNA"/>
</dbReference>
<dbReference type="InterPro" id="IPR013216">
    <property type="entry name" value="Methyltransf_11"/>
</dbReference>
<dbReference type="Pfam" id="PF08241">
    <property type="entry name" value="Methyltransf_11"/>
    <property type="match status" value="1"/>
</dbReference>
<evidence type="ECO:0000313" key="3">
    <source>
        <dbReference type="Proteomes" id="UP000005940"/>
    </source>
</evidence>
<evidence type="ECO:0000259" key="1">
    <source>
        <dbReference type="Pfam" id="PF08241"/>
    </source>
</evidence>
<dbReference type="Gene3D" id="3.40.50.150">
    <property type="entry name" value="Vaccinia Virus protein VP39"/>
    <property type="match status" value="1"/>
</dbReference>
<dbReference type="CDD" id="cd02440">
    <property type="entry name" value="AdoMet_MTases"/>
    <property type="match status" value="1"/>
</dbReference>
<protein>
    <submittedName>
        <fullName evidence="2">Class I SAM-dependent methyltransferase</fullName>
    </submittedName>
</protein>
<proteinExistence type="predicted"/>
<dbReference type="GO" id="GO:0032259">
    <property type="term" value="P:methylation"/>
    <property type="evidence" value="ECO:0007669"/>
    <property type="project" value="UniProtKB-KW"/>
</dbReference>
<keyword evidence="3" id="KW-1185">Reference proteome</keyword>
<dbReference type="Proteomes" id="UP000005940">
    <property type="component" value="Chromosome"/>
</dbReference>
<organism evidence="2 3">
    <name type="scientific">Streptomyces tsukubensis (strain DSM 42081 / NBRC 108919 / NRRL 18488 / 9993)</name>
    <dbReference type="NCBI Taxonomy" id="1114943"/>
    <lineage>
        <taxon>Bacteria</taxon>
        <taxon>Bacillati</taxon>
        <taxon>Actinomycetota</taxon>
        <taxon>Actinomycetes</taxon>
        <taxon>Kitasatosporales</taxon>
        <taxon>Streptomycetaceae</taxon>
        <taxon>Streptomyces</taxon>
    </lineage>
</organism>
<name>I2N1N1_STRT9</name>
<dbReference type="AlphaFoldDB" id="I2N1N1"/>
<dbReference type="InterPro" id="IPR029063">
    <property type="entry name" value="SAM-dependent_MTases_sf"/>
</dbReference>
<keyword evidence="2" id="KW-0808">Transferase</keyword>
<reference evidence="2 3" key="1">
    <citation type="journal article" date="2012" name="J. Bacteriol.">
        <title>Draft genome of Streptomyces tsukubaensis NRRL 18488, the producer of the clinically important immunosuppressant tacrolimus (FK506).</title>
        <authorList>
            <person name="Barreiro C."/>
            <person name="Prieto C."/>
            <person name="Sola-Landa A."/>
            <person name="Solera E."/>
            <person name="Martinez-Castro M."/>
            <person name="Perez-Redondo R."/>
            <person name="Garcia-Estrada C."/>
            <person name="Aparicio J.F."/>
            <person name="Fernandez-Martinez L.T."/>
            <person name="Santos-Aberturas J."/>
            <person name="Salehi-Najafabadi Z."/>
            <person name="Rodriguez-Garcia A."/>
            <person name="Tauch A."/>
            <person name="Martin J.F."/>
        </authorList>
    </citation>
    <scope>NUCLEOTIDE SEQUENCE [LARGE SCALE GENOMIC DNA]</scope>
    <source>
        <strain evidence="3">DSM 42081 / NBRC 108919 / NRRL 18488 / 9993</strain>
    </source>
</reference>
<accession>I2N1N1</accession>
<dbReference type="GO" id="GO:0008757">
    <property type="term" value="F:S-adenosylmethionine-dependent methyltransferase activity"/>
    <property type="evidence" value="ECO:0007669"/>
    <property type="project" value="InterPro"/>
</dbReference>